<evidence type="ECO:0000256" key="2">
    <source>
        <dbReference type="ARBA" id="ARBA00022741"/>
    </source>
</evidence>
<evidence type="ECO:0000256" key="1">
    <source>
        <dbReference type="ARBA" id="ARBA00006611"/>
    </source>
</evidence>
<dbReference type="InterPro" id="IPR027417">
    <property type="entry name" value="P-loop_NTPase"/>
</dbReference>
<dbReference type="Gene3D" id="3.30.300.160">
    <property type="entry name" value="Type II secretion system, protein E, N-terminal domain"/>
    <property type="match status" value="1"/>
</dbReference>
<feature type="domain" description="Bacterial type II secretion system protein E" evidence="4">
    <location>
        <begin position="391"/>
        <end position="405"/>
    </location>
</feature>
<comment type="caution">
    <text evidence="5">The sequence shown here is derived from an EMBL/GenBank/DDBJ whole genome shotgun (WGS) entry which is preliminary data.</text>
</comment>
<dbReference type="InterPro" id="IPR037257">
    <property type="entry name" value="T2SS_E_N_sf"/>
</dbReference>
<keyword evidence="2" id="KW-0547">Nucleotide-binding</keyword>
<reference evidence="5 6" key="1">
    <citation type="journal article" date="2015" name="Nature">
        <title>rRNA introns, odd ribosomes, and small enigmatic genomes across a large radiation of phyla.</title>
        <authorList>
            <person name="Brown C.T."/>
            <person name="Hug L.A."/>
            <person name="Thomas B.C."/>
            <person name="Sharon I."/>
            <person name="Castelle C.J."/>
            <person name="Singh A."/>
            <person name="Wilkins M.J."/>
            <person name="Williams K.H."/>
            <person name="Banfield J.F."/>
        </authorList>
    </citation>
    <scope>NUCLEOTIDE SEQUENCE [LARGE SCALE GENOMIC DNA]</scope>
</reference>
<dbReference type="InterPro" id="IPR007831">
    <property type="entry name" value="T2SS_GspE_N"/>
</dbReference>
<dbReference type="Gene3D" id="3.30.450.90">
    <property type="match status" value="1"/>
</dbReference>
<evidence type="ECO:0000313" key="6">
    <source>
        <dbReference type="Proteomes" id="UP000034952"/>
    </source>
</evidence>
<dbReference type="GO" id="GO:0005886">
    <property type="term" value="C:plasma membrane"/>
    <property type="evidence" value="ECO:0007669"/>
    <property type="project" value="TreeGrafter"/>
</dbReference>
<dbReference type="PANTHER" id="PTHR30258">
    <property type="entry name" value="TYPE II SECRETION SYSTEM PROTEIN GSPE-RELATED"/>
    <property type="match status" value="1"/>
</dbReference>
<dbReference type="PATRIC" id="fig|1618761.3.peg.619"/>
<keyword evidence="3" id="KW-0067">ATP-binding</keyword>
<dbReference type="EMBL" id="LBPY01000013">
    <property type="protein sequence ID" value="KKP66066.1"/>
    <property type="molecule type" value="Genomic_DNA"/>
</dbReference>
<dbReference type="SUPFAM" id="SSF52540">
    <property type="entry name" value="P-loop containing nucleoside triphosphate hydrolases"/>
    <property type="match status" value="1"/>
</dbReference>
<dbReference type="Proteomes" id="UP000034952">
    <property type="component" value="Unassembled WGS sequence"/>
</dbReference>
<dbReference type="CDD" id="cd01129">
    <property type="entry name" value="PulE-GspE-like"/>
    <property type="match status" value="1"/>
</dbReference>
<accession>A0A0G0BR17</accession>
<sequence>MYMHIDEGTIVNLLNTSGLVSKTDVAMAQKKAKETNQTLGSVLMSEGKLTEKDWNSMQAVSLGIPFVSLKGEHISPEVLNLIPEPIARNNNIIAYKKSTLGLEVAMLDVDNLPVIDFIKKKVGLRILPRMTSSDSIKEALSLYKKSLQADFEDIIKKESNSLNPIADSSFMGEKFNNSEKTEKELAEDLPIVKIVDTLISHAILQGSSDIHIEPGEESLVVRYRIDGILHDAMVLPKDTAPGIVARIKVLSNLKLDEKRLPQDGRFKIINDSGRVSFRVSTLPTYFGEKTVIRILRENAKGFSLEGLGFHGEALERIHRGMKKRNGMLLAAGPTGSGKTTTLYTMLDILNTPDVNISTVEDPIEYQMARINQTQTKSEIGLTFANGLRTLLRQDPDIIMVGEIRDGETASLAVNASLTGHLVLSTIHTNSAAGAIPRMIDMGVEPFLIVSTVKTVIAQRLVRKLSEEKEKYFLSEVELKALGKVVNLDIVLETLKKEKIVKEDAKWPDIPFYKPKPNKDSPDGYKGRVGIHEVLEVSSTIKELILKNSSTDDLEKTAKKEGMMTMLEDGIFLVASGVTSTEEVLRVVSE</sequence>
<evidence type="ECO:0000313" key="5">
    <source>
        <dbReference type="EMBL" id="KKP66066.1"/>
    </source>
</evidence>
<dbReference type="SUPFAM" id="SSF160246">
    <property type="entry name" value="EspE N-terminal domain-like"/>
    <property type="match status" value="1"/>
</dbReference>
<organism evidence="5 6">
    <name type="scientific">Candidatus Nomurabacteria bacterium GW2011_GWE1_35_16</name>
    <dbReference type="NCBI Taxonomy" id="1618761"/>
    <lineage>
        <taxon>Bacteria</taxon>
        <taxon>Candidatus Nomuraibacteriota</taxon>
    </lineage>
</organism>
<proteinExistence type="inferred from homology"/>
<evidence type="ECO:0000256" key="3">
    <source>
        <dbReference type="ARBA" id="ARBA00022840"/>
    </source>
</evidence>
<dbReference type="Pfam" id="PF00437">
    <property type="entry name" value="T2SSE"/>
    <property type="match status" value="1"/>
</dbReference>
<name>A0A0G0BR17_9BACT</name>
<dbReference type="GO" id="GO:0005524">
    <property type="term" value="F:ATP binding"/>
    <property type="evidence" value="ECO:0007669"/>
    <property type="project" value="UniProtKB-KW"/>
</dbReference>
<dbReference type="Gene3D" id="3.40.50.300">
    <property type="entry name" value="P-loop containing nucleotide triphosphate hydrolases"/>
    <property type="match status" value="1"/>
</dbReference>
<dbReference type="GO" id="GO:0016887">
    <property type="term" value="F:ATP hydrolysis activity"/>
    <property type="evidence" value="ECO:0007669"/>
    <property type="project" value="TreeGrafter"/>
</dbReference>
<evidence type="ECO:0000259" key="4">
    <source>
        <dbReference type="PROSITE" id="PS00662"/>
    </source>
</evidence>
<dbReference type="PROSITE" id="PS00662">
    <property type="entry name" value="T2SP_E"/>
    <property type="match status" value="1"/>
</dbReference>
<dbReference type="InterPro" id="IPR001482">
    <property type="entry name" value="T2SS/T4SS_dom"/>
</dbReference>
<dbReference type="Pfam" id="PF05157">
    <property type="entry name" value="MshEN"/>
    <property type="match status" value="1"/>
</dbReference>
<comment type="similarity">
    <text evidence="1">Belongs to the GSP E family.</text>
</comment>
<protein>
    <submittedName>
        <fullName evidence="5">Type II secretion system protein E</fullName>
    </submittedName>
</protein>
<dbReference type="AlphaFoldDB" id="A0A0G0BR17"/>
<dbReference type="PANTHER" id="PTHR30258:SF1">
    <property type="entry name" value="PROTEIN TRANSPORT PROTEIN HOFB HOMOLOG"/>
    <property type="match status" value="1"/>
</dbReference>
<gene>
    <name evidence="5" type="ORF">UR64_C0013G0025</name>
</gene>